<dbReference type="Proteomes" id="UP000253817">
    <property type="component" value="Unassembled WGS sequence"/>
</dbReference>
<evidence type="ECO:0000256" key="1">
    <source>
        <dbReference type="ARBA" id="ARBA00023015"/>
    </source>
</evidence>
<feature type="transmembrane region" description="Helical" evidence="4">
    <location>
        <begin position="178"/>
        <end position="198"/>
    </location>
</feature>
<dbReference type="PANTHER" id="PTHR44688">
    <property type="entry name" value="DNA-BINDING TRANSCRIPTIONAL ACTIVATOR DEVR_DOSR"/>
    <property type="match status" value="1"/>
</dbReference>
<evidence type="ECO:0000313" key="7">
    <source>
        <dbReference type="EMBL" id="RNM42558.1"/>
    </source>
</evidence>
<dbReference type="OrthoDB" id="3170096at2"/>
<keyword evidence="4" id="KW-1133">Transmembrane helix</keyword>
<feature type="transmembrane region" description="Helical" evidence="4">
    <location>
        <begin position="249"/>
        <end position="266"/>
    </location>
</feature>
<dbReference type="InterPro" id="IPR000792">
    <property type="entry name" value="Tscrpt_reg_LuxR_C"/>
</dbReference>
<reference evidence="7" key="3">
    <citation type="journal article" date="2019" name="Microbiol. Resour. Announc.">
        <title>Draft Genome Sequences of Type Strains of Gordonibacter faecihominis, Paraeggerthella hongkongensis, Parvibacter caecicola,Slackia equolifaciens, Slackia faecicanis, and Slackia isoflavoniconvertens.</title>
        <authorList>
            <person name="Danylec N."/>
            <person name="Stoll D.A."/>
            <person name="Dotsch A."/>
            <person name="Huch M."/>
        </authorList>
    </citation>
    <scope>NUCLEOTIDE SEQUENCE</scope>
    <source>
        <strain evidence="7">DSM 16107</strain>
    </source>
</reference>
<feature type="transmembrane region" description="Helical" evidence="4">
    <location>
        <begin position="307"/>
        <end position="325"/>
    </location>
</feature>
<organism evidence="7 9">
    <name type="scientific">Eggerthella sinensis</name>
    <dbReference type="NCBI Taxonomy" id="242230"/>
    <lineage>
        <taxon>Bacteria</taxon>
        <taxon>Bacillati</taxon>
        <taxon>Actinomycetota</taxon>
        <taxon>Coriobacteriia</taxon>
        <taxon>Eggerthellales</taxon>
        <taxon>Eggerthellaceae</taxon>
        <taxon>Eggerthella</taxon>
    </lineage>
</organism>
<dbReference type="Gene3D" id="1.10.10.10">
    <property type="entry name" value="Winged helix-like DNA-binding domain superfamily/Winged helix DNA-binding domain"/>
    <property type="match status" value="1"/>
</dbReference>
<dbReference type="Pfam" id="PF00196">
    <property type="entry name" value="GerE"/>
    <property type="match status" value="1"/>
</dbReference>
<name>A0A3N0IZY1_9ACTN</name>
<keyword evidence="4" id="KW-0472">Membrane</keyword>
<keyword evidence="1" id="KW-0805">Transcription regulation</keyword>
<evidence type="ECO:0000256" key="2">
    <source>
        <dbReference type="ARBA" id="ARBA00023125"/>
    </source>
</evidence>
<evidence type="ECO:0000313" key="6">
    <source>
        <dbReference type="EMBL" id="RDB67897.1"/>
    </source>
</evidence>
<sequence>MKSSDVVRALAPADQAGDDEPLSALLYPLRFLGMGLFIAWLCCTHIPHVFPGPDLDLGLRNAFDTGMRFGDIGMFAVLALFASRIGRLSNRRALCVALVAATTVGTAVVGLVLIPMNAPEGVVIVASVATAWGGAVLFCLWAEAYSQMGATRTLMYGAFSCIAAAVASFMVYTMSAPFAVIATSLLPLASLGCAMLSFRILPSEPARLHNVHYPLPWKLIAIMAVAGFISGLAGSLLTNPDGTGSVHRVAATGLAGVAIILAAFTLKNRVDVRFLAKAALPLAIVAIALIPFAAGTWSYAVSFLLKLAYVWFTFFVLLMLANISFRFEVPSLRLFAIARASSEGALFAGVVLRRSLQESDLLISQSFLIGTALAGIVLVLVCVVIWMSEKSVNGDWGASGLSLDDRLHVPGPRERFMTRCDNLAAQYELTARETEIMGLIAQRKSRAEIEQELFLSQNTVKTHVRHLYAKLGARSKADVIALFEE</sequence>
<evidence type="ECO:0000256" key="3">
    <source>
        <dbReference type="ARBA" id="ARBA00023163"/>
    </source>
</evidence>
<dbReference type="PANTHER" id="PTHR44688:SF16">
    <property type="entry name" value="DNA-BINDING TRANSCRIPTIONAL ACTIVATOR DEVR_DOSR"/>
    <property type="match status" value="1"/>
</dbReference>
<gene>
    <name evidence="6" type="ORF">C1876_11620</name>
    <name evidence="7" type="ORF">DMP09_04220</name>
</gene>
<comment type="caution">
    <text evidence="7">The sequence shown here is derived from an EMBL/GenBank/DDBJ whole genome shotgun (WGS) entry which is preliminary data.</text>
</comment>
<dbReference type="PRINTS" id="PR00038">
    <property type="entry name" value="HTHLUXR"/>
</dbReference>
<feature type="transmembrane region" description="Helical" evidence="4">
    <location>
        <begin position="219"/>
        <end position="237"/>
    </location>
</feature>
<feature type="transmembrane region" description="Helical" evidence="4">
    <location>
        <begin position="154"/>
        <end position="172"/>
    </location>
</feature>
<feature type="transmembrane region" description="Helical" evidence="4">
    <location>
        <begin position="31"/>
        <end position="50"/>
    </location>
</feature>
<evidence type="ECO:0000313" key="8">
    <source>
        <dbReference type="Proteomes" id="UP000253817"/>
    </source>
</evidence>
<dbReference type="Proteomes" id="UP000270112">
    <property type="component" value="Unassembled WGS sequence"/>
</dbReference>
<dbReference type="InterPro" id="IPR016032">
    <property type="entry name" value="Sig_transdc_resp-reg_C-effctor"/>
</dbReference>
<dbReference type="GO" id="GO:0006355">
    <property type="term" value="P:regulation of DNA-templated transcription"/>
    <property type="evidence" value="ECO:0007669"/>
    <property type="project" value="InterPro"/>
</dbReference>
<keyword evidence="3" id="KW-0804">Transcription</keyword>
<feature type="transmembrane region" description="Helical" evidence="4">
    <location>
        <begin position="122"/>
        <end position="142"/>
    </location>
</feature>
<dbReference type="PROSITE" id="PS50043">
    <property type="entry name" value="HTH_LUXR_2"/>
    <property type="match status" value="1"/>
</dbReference>
<accession>A0A3N0IZY1</accession>
<dbReference type="AlphaFoldDB" id="A0A3N0IZY1"/>
<dbReference type="RefSeq" id="WP_114546893.1">
    <property type="nucleotide sequence ID" value="NZ_PPTT01000020.1"/>
</dbReference>
<dbReference type="GO" id="GO:0003677">
    <property type="term" value="F:DNA binding"/>
    <property type="evidence" value="ECO:0007669"/>
    <property type="project" value="UniProtKB-KW"/>
</dbReference>
<dbReference type="EMBL" id="PPTT01000020">
    <property type="protein sequence ID" value="RDB67897.1"/>
    <property type="molecule type" value="Genomic_DNA"/>
</dbReference>
<feature type="domain" description="HTH luxR-type" evidence="5">
    <location>
        <begin position="422"/>
        <end position="485"/>
    </location>
</feature>
<dbReference type="SUPFAM" id="SSF46894">
    <property type="entry name" value="C-terminal effector domain of the bipartite response regulators"/>
    <property type="match status" value="1"/>
</dbReference>
<dbReference type="EMBL" id="QICC01000010">
    <property type="protein sequence ID" value="RNM42558.1"/>
    <property type="molecule type" value="Genomic_DNA"/>
</dbReference>
<dbReference type="SMART" id="SM00421">
    <property type="entry name" value="HTH_LUXR"/>
    <property type="match status" value="1"/>
</dbReference>
<dbReference type="CDD" id="cd06170">
    <property type="entry name" value="LuxR_C_like"/>
    <property type="match status" value="1"/>
</dbReference>
<feature type="transmembrane region" description="Helical" evidence="4">
    <location>
        <begin position="94"/>
        <end position="116"/>
    </location>
</feature>
<proteinExistence type="predicted"/>
<evidence type="ECO:0000256" key="4">
    <source>
        <dbReference type="SAM" id="Phobius"/>
    </source>
</evidence>
<feature type="transmembrane region" description="Helical" evidence="4">
    <location>
        <begin position="278"/>
        <end position="301"/>
    </location>
</feature>
<reference evidence="9" key="2">
    <citation type="submission" date="2018-05" db="EMBL/GenBank/DDBJ databases">
        <title>Genome Sequencing of selected type strains of the family Eggerthellaceae.</title>
        <authorList>
            <person name="Danylec N."/>
            <person name="Stoll D.A."/>
            <person name="Doetsch A."/>
            <person name="Huch M."/>
        </authorList>
    </citation>
    <scope>NUCLEOTIDE SEQUENCE [LARGE SCALE GENOMIC DNA]</scope>
    <source>
        <strain evidence="9">DSM 16107</strain>
    </source>
</reference>
<evidence type="ECO:0000259" key="5">
    <source>
        <dbReference type="PROSITE" id="PS50043"/>
    </source>
</evidence>
<reference evidence="6 8" key="1">
    <citation type="journal article" date="2018" name="Elife">
        <title>Discovery and characterization of a prevalent human gut bacterial enzyme sufficient for the inactivation of a family of plant toxins.</title>
        <authorList>
            <person name="Koppel N."/>
            <person name="Bisanz J.E."/>
            <person name="Pandelia M.E."/>
            <person name="Turnbaugh P.J."/>
            <person name="Balskus E.P."/>
        </authorList>
    </citation>
    <scope>NUCLEOTIDE SEQUENCE [LARGE SCALE GENOMIC DNA]</scope>
    <source>
        <strain evidence="6 8">DSM 16107</strain>
    </source>
</reference>
<keyword evidence="8" id="KW-1185">Reference proteome</keyword>
<feature type="transmembrane region" description="Helical" evidence="4">
    <location>
        <begin position="367"/>
        <end position="387"/>
    </location>
</feature>
<dbReference type="InterPro" id="IPR036388">
    <property type="entry name" value="WH-like_DNA-bd_sf"/>
</dbReference>
<keyword evidence="4" id="KW-0812">Transmembrane</keyword>
<feature type="transmembrane region" description="Helical" evidence="4">
    <location>
        <begin position="62"/>
        <end position="82"/>
    </location>
</feature>
<keyword evidence="2" id="KW-0238">DNA-binding</keyword>
<evidence type="ECO:0000313" key="9">
    <source>
        <dbReference type="Proteomes" id="UP000270112"/>
    </source>
</evidence>
<protein>
    <submittedName>
        <fullName evidence="7">LuxR family transcriptional regulator</fullName>
    </submittedName>
</protein>